<dbReference type="PANTHER" id="PTHR46343:SF1">
    <property type="entry name" value="SUSHI REPEAT-CONTAINING PROTEIN SRPX"/>
    <property type="match status" value="1"/>
</dbReference>
<name>A0A2G9RSB5_AQUCT</name>
<gene>
    <name evidence="3" type="ORF">AB205_0113910</name>
</gene>
<sequence length="157" mass="18169">MSIIIFFAMSNTVMKINVVLRNAVEFLDQFYEKRRIVVLSTPTAADFYYRLQVGTLQQAQCGLDLRHVTVIELFGVYPTYIGRIGRMLLPPALGLQLRLLLRIPENRYQMVVLDKHGVDKERYIMPINNSDLFTLIDGFPLRKDEMKFQAEVGHTCN</sequence>
<organism evidence="3 4">
    <name type="scientific">Aquarana catesbeiana</name>
    <name type="common">American bullfrog</name>
    <name type="synonym">Rana catesbeiana</name>
    <dbReference type="NCBI Taxonomy" id="8400"/>
    <lineage>
        <taxon>Eukaryota</taxon>
        <taxon>Metazoa</taxon>
        <taxon>Chordata</taxon>
        <taxon>Craniata</taxon>
        <taxon>Vertebrata</taxon>
        <taxon>Euteleostomi</taxon>
        <taxon>Amphibia</taxon>
        <taxon>Batrachia</taxon>
        <taxon>Anura</taxon>
        <taxon>Neobatrachia</taxon>
        <taxon>Ranoidea</taxon>
        <taxon>Ranidae</taxon>
        <taxon>Aquarana</taxon>
    </lineage>
</organism>
<protein>
    <recommendedName>
        <fullName evidence="2">DUF4174 domain-containing protein</fullName>
    </recommendedName>
</protein>
<reference evidence="4" key="1">
    <citation type="journal article" date="2017" name="Nat. Commun.">
        <title>The North American bullfrog draft genome provides insight into hormonal regulation of long noncoding RNA.</title>
        <authorList>
            <person name="Hammond S.A."/>
            <person name="Warren R.L."/>
            <person name="Vandervalk B.P."/>
            <person name="Kucuk E."/>
            <person name="Khan H."/>
            <person name="Gibb E.A."/>
            <person name="Pandoh P."/>
            <person name="Kirk H."/>
            <person name="Zhao Y."/>
            <person name="Jones M."/>
            <person name="Mungall A.J."/>
            <person name="Coope R."/>
            <person name="Pleasance S."/>
            <person name="Moore R.A."/>
            <person name="Holt R.A."/>
            <person name="Round J.M."/>
            <person name="Ohora S."/>
            <person name="Walle B.V."/>
            <person name="Veldhoen N."/>
            <person name="Helbing C.C."/>
            <person name="Birol I."/>
        </authorList>
    </citation>
    <scope>NUCLEOTIDE SEQUENCE [LARGE SCALE GENOMIC DNA]</scope>
</reference>
<keyword evidence="1" id="KW-0732">Signal</keyword>
<accession>A0A2G9RSB5</accession>
<dbReference type="InterPro" id="IPR025232">
    <property type="entry name" value="DUF4174"/>
</dbReference>
<evidence type="ECO:0000313" key="3">
    <source>
        <dbReference type="EMBL" id="PIO30744.1"/>
    </source>
</evidence>
<dbReference type="GO" id="GO:0001845">
    <property type="term" value="P:phagolysosome assembly"/>
    <property type="evidence" value="ECO:0007669"/>
    <property type="project" value="TreeGrafter"/>
</dbReference>
<evidence type="ECO:0000259" key="2">
    <source>
        <dbReference type="Pfam" id="PF13778"/>
    </source>
</evidence>
<keyword evidence="4" id="KW-1185">Reference proteome</keyword>
<dbReference type="Pfam" id="PF13778">
    <property type="entry name" value="DUF4174"/>
    <property type="match status" value="1"/>
</dbReference>
<dbReference type="InterPro" id="IPR043555">
    <property type="entry name" value="SRPX-like"/>
</dbReference>
<feature type="domain" description="DUF4174" evidence="2">
    <location>
        <begin position="26"/>
        <end position="145"/>
    </location>
</feature>
<evidence type="ECO:0000256" key="1">
    <source>
        <dbReference type="ARBA" id="ARBA00022729"/>
    </source>
</evidence>
<dbReference type="Proteomes" id="UP000228934">
    <property type="component" value="Unassembled WGS sequence"/>
</dbReference>
<dbReference type="AlphaFoldDB" id="A0A2G9RSB5"/>
<dbReference type="OrthoDB" id="6136178at2759"/>
<proteinExistence type="predicted"/>
<dbReference type="PANTHER" id="PTHR46343">
    <property type="entry name" value="HYR DOMAIN-CONTAINING PROTEIN"/>
    <property type="match status" value="1"/>
</dbReference>
<dbReference type="EMBL" id="KV937215">
    <property type="protein sequence ID" value="PIO30744.1"/>
    <property type="molecule type" value="Genomic_DNA"/>
</dbReference>
<evidence type="ECO:0000313" key="4">
    <source>
        <dbReference type="Proteomes" id="UP000228934"/>
    </source>
</evidence>